<feature type="chain" id="PRO_5033643827" evidence="3">
    <location>
        <begin position="23"/>
        <end position="358"/>
    </location>
</feature>
<feature type="domain" description="Inosine/uridine-preferring nucleoside hydrolase" evidence="4">
    <location>
        <begin position="29"/>
        <end position="347"/>
    </location>
</feature>
<dbReference type="InterPro" id="IPR036452">
    <property type="entry name" value="Ribo_hydro-like"/>
</dbReference>
<dbReference type="EMBL" id="JABXXQ010000132">
    <property type="protein sequence ID" value="NVN30310.1"/>
    <property type="molecule type" value="Genomic_DNA"/>
</dbReference>
<gene>
    <name evidence="5" type="ORF">FHR90_000611</name>
    <name evidence="6" type="ORF">HUK83_08180</name>
</gene>
<dbReference type="AlphaFoldDB" id="A0A839USN6"/>
<name>A0A839USN6_9PROT</name>
<dbReference type="InterPro" id="IPR001910">
    <property type="entry name" value="Inosine/uridine_hydrolase_dom"/>
</dbReference>
<sequence length="358" mass="38337">MRPRRVLACLAALIGGCLAARAAPAPSLVILDNDFNGPGGTNIQSVIPLLASPSVKVLGFTVVTGDGWENASSAHLRRLLELIGHTDVPVHDGAVYPLLNSPARVRAHQILYGEMPWKGAWGRHGPITDAAMVQPPVGAMADGTPTFAADPEPAAMFLIRMVHAHPHQVTILAAGPLTNLALAARIDPEFASLAKDFVMVGGLVDSNLVSVNGNPSFSDDFNMVFDPEAAHIVLTQNWPKITVIAGVSGHVMLSRDDVAAIATAHPSPLTTYMARFYDPMPLWDEMAAAIVADPTLITKTQSLYMDVSTTEGMFYGRTRLWQKDYAPRDAGVRAVDYVEGVDDARFARAFRDAVAALK</sequence>
<dbReference type="RefSeq" id="WP_176623743.1">
    <property type="nucleotide sequence ID" value="NZ_JABXXQ010000132.1"/>
</dbReference>
<dbReference type="Pfam" id="PF01156">
    <property type="entry name" value="IU_nuc_hydro"/>
    <property type="match status" value="1"/>
</dbReference>
<feature type="signal peptide" evidence="3">
    <location>
        <begin position="1"/>
        <end position="22"/>
    </location>
</feature>
<evidence type="ECO:0000259" key="4">
    <source>
        <dbReference type="Pfam" id="PF01156"/>
    </source>
</evidence>
<evidence type="ECO:0000313" key="7">
    <source>
        <dbReference type="Proteomes" id="UP000557688"/>
    </source>
</evidence>
<keyword evidence="7" id="KW-1185">Reference proteome</keyword>
<keyword evidence="1 5" id="KW-0378">Hydrolase</keyword>
<dbReference type="PANTHER" id="PTHR12304:SF25">
    <property type="entry name" value="INOSINE_URIDINE-PREFERRING NUCLEOSIDE HYDROLASE DOMAIN-CONTAINING PROTEIN"/>
    <property type="match status" value="1"/>
</dbReference>
<evidence type="ECO:0000256" key="3">
    <source>
        <dbReference type="SAM" id="SignalP"/>
    </source>
</evidence>
<reference evidence="5 7" key="2">
    <citation type="submission" date="2020-08" db="EMBL/GenBank/DDBJ databases">
        <title>Genomic Encyclopedia of Type Strains, Phase III (KMG-III): the genomes of soil and plant-associated and newly described type strains.</title>
        <authorList>
            <person name="Whitman W."/>
        </authorList>
    </citation>
    <scope>NUCLEOTIDE SEQUENCE [LARGE SCALE GENOMIC DNA]</scope>
    <source>
        <strain evidence="5 7">CECT 8088</strain>
    </source>
</reference>
<evidence type="ECO:0000256" key="1">
    <source>
        <dbReference type="ARBA" id="ARBA00022801"/>
    </source>
</evidence>
<dbReference type="GO" id="GO:0006152">
    <property type="term" value="P:purine nucleoside catabolic process"/>
    <property type="evidence" value="ECO:0007669"/>
    <property type="project" value="TreeGrafter"/>
</dbReference>
<accession>A0A839USN6</accession>
<reference evidence="6 8" key="1">
    <citation type="submission" date="2020-06" db="EMBL/GenBank/DDBJ databases">
        <title>Description of novel acetic acid bacteria.</title>
        <authorList>
            <person name="Sombolestani A."/>
        </authorList>
    </citation>
    <scope>NUCLEOTIDE SEQUENCE [LARGE SCALE GENOMIC DNA]</scope>
    <source>
        <strain evidence="6 8">LMG 26838</strain>
    </source>
</reference>
<dbReference type="EMBL" id="JACHXV010000002">
    <property type="protein sequence ID" value="MBB3172797.1"/>
    <property type="molecule type" value="Genomic_DNA"/>
</dbReference>
<evidence type="ECO:0000313" key="5">
    <source>
        <dbReference type="EMBL" id="MBB3172797.1"/>
    </source>
</evidence>
<proteinExistence type="predicted"/>
<dbReference type="PROSITE" id="PS51257">
    <property type="entry name" value="PROKAR_LIPOPROTEIN"/>
    <property type="match status" value="1"/>
</dbReference>
<dbReference type="Proteomes" id="UP000557688">
    <property type="component" value="Unassembled WGS sequence"/>
</dbReference>
<keyword evidence="2" id="KW-0326">Glycosidase</keyword>
<dbReference type="Gene3D" id="3.90.245.10">
    <property type="entry name" value="Ribonucleoside hydrolase-like"/>
    <property type="match status" value="1"/>
</dbReference>
<evidence type="ECO:0000313" key="8">
    <source>
        <dbReference type="Proteomes" id="UP000565205"/>
    </source>
</evidence>
<comment type="caution">
    <text evidence="5">The sequence shown here is derived from an EMBL/GenBank/DDBJ whole genome shotgun (WGS) entry which is preliminary data.</text>
</comment>
<dbReference type="PANTHER" id="PTHR12304">
    <property type="entry name" value="INOSINE-URIDINE PREFERRING NUCLEOSIDE HYDROLASE"/>
    <property type="match status" value="1"/>
</dbReference>
<organism evidence="5 7">
    <name type="scientific">Endobacter medicaginis</name>
    <dbReference type="NCBI Taxonomy" id="1181271"/>
    <lineage>
        <taxon>Bacteria</taxon>
        <taxon>Pseudomonadati</taxon>
        <taxon>Pseudomonadota</taxon>
        <taxon>Alphaproteobacteria</taxon>
        <taxon>Acetobacterales</taxon>
        <taxon>Acetobacteraceae</taxon>
        <taxon>Endobacter</taxon>
    </lineage>
</organism>
<dbReference type="InterPro" id="IPR023186">
    <property type="entry name" value="IUNH"/>
</dbReference>
<evidence type="ECO:0000256" key="2">
    <source>
        <dbReference type="ARBA" id="ARBA00023295"/>
    </source>
</evidence>
<evidence type="ECO:0000313" key="6">
    <source>
        <dbReference type="EMBL" id="NVN30310.1"/>
    </source>
</evidence>
<dbReference type="SUPFAM" id="SSF53590">
    <property type="entry name" value="Nucleoside hydrolase"/>
    <property type="match status" value="1"/>
</dbReference>
<keyword evidence="3" id="KW-0732">Signal</keyword>
<dbReference type="Proteomes" id="UP000565205">
    <property type="component" value="Unassembled WGS sequence"/>
</dbReference>
<protein>
    <submittedName>
        <fullName evidence="5">Inosine-uridine nucleoside N-ribohydrolase</fullName>
    </submittedName>
    <submittedName>
        <fullName evidence="6">Nucleoside hydrolase</fullName>
    </submittedName>
</protein>
<dbReference type="GO" id="GO:0008477">
    <property type="term" value="F:purine nucleosidase activity"/>
    <property type="evidence" value="ECO:0007669"/>
    <property type="project" value="TreeGrafter"/>
</dbReference>
<dbReference type="GO" id="GO:0005829">
    <property type="term" value="C:cytosol"/>
    <property type="evidence" value="ECO:0007669"/>
    <property type="project" value="TreeGrafter"/>
</dbReference>